<feature type="compositionally biased region" description="Polar residues" evidence="1">
    <location>
        <begin position="394"/>
        <end position="408"/>
    </location>
</feature>
<dbReference type="EMBL" id="KV933397">
    <property type="protein sequence ID" value="PIO31934.1"/>
    <property type="molecule type" value="Genomic_DNA"/>
</dbReference>
<dbReference type="GO" id="GO:0005031">
    <property type="term" value="F:tumor necrosis factor receptor activity"/>
    <property type="evidence" value="ECO:0007669"/>
    <property type="project" value="TreeGrafter"/>
</dbReference>
<feature type="transmembrane region" description="Helical" evidence="2">
    <location>
        <begin position="89"/>
        <end position="111"/>
    </location>
</feature>
<dbReference type="PANTHER" id="PTHR47134:SF1">
    <property type="entry name" value="TUMOR NECROSIS FACTOR RECEPTOR SUPERFAMILY MEMBER 11A"/>
    <property type="match status" value="1"/>
</dbReference>
<gene>
    <name evidence="3" type="ORF">AB205_0129090</name>
</gene>
<evidence type="ECO:0000313" key="3">
    <source>
        <dbReference type="EMBL" id="PIO31934.1"/>
    </source>
</evidence>
<evidence type="ECO:0000256" key="2">
    <source>
        <dbReference type="SAM" id="Phobius"/>
    </source>
</evidence>
<accession>A0A2G9RVS6</accession>
<dbReference type="Proteomes" id="UP000228934">
    <property type="component" value="Unassembled WGS sequence"/>
</dbReference>
<evidence type="ECO:0000313" key="4">
    <source>
        <dbReference type="Proteomes" id="UP000228934"/>
    </source>
</evidence>
<feature type="compositionally biased region" description="Basic residues" evidence="1">
    <location>
        <begin position="366"/>
        <end position="381"/>
    </location>
</feature>
<organism evidence="3 4">
    <name type="scientific">Aquarana catesbeiana</name>
    <name type="common">American bullfrog</name>
    <name type="synonym">Rana catesbeiana</name>
    <dbReference type="NCBI Taxonomy" id="8400"/>
    <lineage>
        <taxon>Eukaryota</taxon>
        <taxon>Metazoa</taxon>
        <taxon>Chordata</taxon>
        <taxon>Craniata</taxon>
        <taxon>Vertebrata</taxon>
        <taxon>Euteleostomi</taxon>
        <taxon>Amphibia</taxon>
        <taxon>Batrachia</taxon>
        <taxon>Anura</taxon>
        <taxon>Neobatrachia</taxon>
        <taxon>Ranoidea</taxon>
        <taxon>Ranidae</taxon>
        <taxon>Aquarana</taxon>
    </lineage>
</organism>
<reference evidence="4" key="1">
    <citation type="journal article" date="2017" name="Nat. Commun.">
        <title>The North American bullfrog draft genome provides insight into hormonal regulation of long noncoding RNA.</title>
        <authorList>
            <person name="Hammond S.A."/>
            <person name="Warren R.L."/>
            <person name="Vandervalk B.P."/>
            <person name="Kucuk E."/>
            <person name="Khan H."/>
            <person name="Gibb E.A."/>
            <person name="Pandoh P."/>
            <person name="Kirk H."/>
            <person name="Zhao Y."/>
            <person name="Jones M."/>
            <person name="Mungall A.J."/>
            <person name="Coope R."/>
            <person name="Pleasance S."/>
            <person name="Moore R.A."/>
            <person name="Holt R.A."/>
            <person name="Round J.M."/>
            <person name="Ohora S."/>
            <person name="Walle B.V."/>
            <person name="Veldhoen N."/>
            <person name="Helbing C.C."/>
            <person name="Birol I."/>
        </authorList>
    </citation>
    <scope>NUCLEOTIDE SEQUENCE [LARGE SCALE GENOMIC DNA]</scope>
</reference>
<dbReference type="GO" id="GO:0070555">
    <property type="term" value="P:response to interleukin-1"/>
    <property type="evidence" value="ECO:0007669"/>
    <property type="project" value="TreeGrafter"/>
</dbReference>
<protein>
    <submittedName>
        <fullName evidence="3">Uncharacterized protein</fullName>
    </submittedName>
</protein>
<feature type="region of interest" description="Disordered" evidence="1">
    <location>
        <begin position="307"/>
        <end position="408"/>
    </location>
</feature>
<dbReference type="PANTHER" id="PTHR47134">
    <property type="entry name" value="TUMOR NECROSIS FACTOR RECEPTOR SUPERFAMILY MEMBER 11A"/>
    <property type="match status" value="1"/>
</dbReference>
<keyword evidence="2" id="KW-0472">Membrane</keyword>
<dbReference type="AlphaFoldDB" id="A0A2G9RVS6"/>
<proteinExistence type="predicted"/>
<name>A0A2G9RVS6_AQUCT</name>
<feature type="compositionally biased region" description="Basic and acidic residues" evidence="1">
    <location>
        <begin position="339"/>
        <end position="350"/>
    </location>
</feature>
<dbReference type="OrthoDB" id="9889060at2759"/>
<dbReference type="GO" id="GO:0001503">
    <property type="term" value="P:ossification"/>
    <property type="evidence" value="ECO:0007669"/>
    <property type="project" value="TreeGrafter"/>
</dbReference>
<dbReference type="GO" id="GO:0072674">
    <property type="term" value="P:multinuclear osteoclast differentiation"/>
    <property type="evidence" value="ECO:0007669"/>
    <property type="project" value="TreeGrafter"/>
</dbReference>
<sequence>MEEIKDYRDAVSFKKENKKKTIKPPIKRQNEERIGVYLLKLANAKSGLLLHRNQLTSSCSEFGLQEIEPGTNISDAVCDHLKNTSAEMIILISVLIVTLAVLLLICIWCYMTKYNTLKAPQDWMRETCDKLSGSEKKSQYREAKTTEPIYTIIKNTNIVENFHSGNLKEIETPRGRLIPMEDEYLDQRRSPEPENGSIVAGMESLSDLESGSLGTSHAYSDTSSDRLLFPNEEVTFPPCPEHHCSQSAKEAPRNRTEDYCIPDPVDKNYGQHSSRHEFHIYPQPYYHMPEKNTDKEPCSCFTNAQYTRSSSKNSTDNMSSPGTPPTPSVAKKLQSLRGGQEKNPPRDREQYSGIGRLVSPKEEREKKKKKKRGTPSTHHHPSIGDTPSCPAKVSTFSRTSCGSSLDLA</sequence>
<dbReference type="GO" id="GO:0045780">
    <property type="term" value="P:positive regulation of bone resorption"/>
    <property type="evidence" value="ECO:0007669"/>
    <property type="project" value="TreeGrafter"/>
</dbReference>
<dbReference type="GO" id="GO:0009897">
    <property type="term" value="C:external side of plasma membrane"/>
    <property type="evidence" value="ECO:0007669"/>
    <property type="project" value="TreeGrafter"/>
</dbReference>
<evidence type="ECO:0000256" key="1">
    <source>
        <dbReference type="SAM" id="MobiDB-lite"/>
    </source>
</evidence>
<dbReference type="GO" id="GO:0019955">
    <property type="term" value="F:cytokine binding"/>
    <property type="evidence" value="ECO:0007669"/>
    <property type="project" value="TreeGrafter"/>
</dbReference>
<keyword evidence="2" id="KW-0812">Transmembrane</keyword>
<keyword evidence="2" id="KW-1133">Transmembrane helix</keyword>
<dbReference type="InterPro" id="IPR053075">
    <property type="entry name" value="TNFRSF11A"/>
</dbReference>
<keyword evidence="4" id="KW-1185">Reference proteome</keyword>
<feature type="compositionally biased region" description="Low complexity" evidence="1">
    <location>
        <begin position="309"/>
        <end position="320"/>
    </location>
</feature>